<dbReference type="PIRSF" id="PIRSF017888">
    <property type="entry name" value="CPSF-25"/>
    <property type="match status" value="1"/>
</dbReference>
<comment type="similarity">
    <text evidence="1 5">Belongs to the Nudix hydrolase family. CPSF5 subfamily.</text>
</comment>
<evidence type="ECO:0000256" key="4">
    <source>
        <dbReference type="ARBA" id="ARBA00023242"/>
    </source>
</evidence>
<evidence type="ECO:0000256" key="2">
    <source>
        <dbReference type="ARBA" id="ARBA00022664"/>
    </source>
</evidence>
<dbReference type="SUPFAM" id="SSF55811">
    <property type="entry name" value="Nudix"/>
    <property type="match status" value="1"/>
</dbReference>
<gene>
    <name evidence="7" type="ORF">PANT1444_LOCUS15325</name>
</gene>
<dbReference type="GO" id="GO:0005849">
    <property type="term" value="C:mRNA cleavage factor complex"/>
    <property type="evidence" value="ECO:0007669"/>
    <property type="project" value="UniProtKB-UniRule"/>
</dbReference>
<dbReference type="GO" id="GO:0005737">
    <property type="term" value="C:cytoplasm"/>
    <property type="evidence" value="ECO:0007669"/>
    <property type="project" value="UniProtKB-SubCell"/>
</dbReference>
<dbReference type="InterPro" id="IPR016706">
    <property type="entry name" value="Cleav_polyA_spec_factor_su5"/>
</dbReference>
<evidence type="ECO:0000256" key="3">
    <source>
        <dbReference type="ARBA" id="ARBA00022884"/>
    </source>
</evidence>
<dbReference type="InterPro" id="IPR015797">
    <property type="entry name" value="NUDIX_hydrolase-like_dom_sf"/>
</dbReference>
<name>A0A7S0F0I2_9EUKA</name>
<dbReference type="GO" id="GO:0031124">
    <property type="term" value="P:mRNA 3'-end processing"/>
    <property type="evidence" value="ECO:0007669"/>
    <property type="project" value="InterPro"/>
</dbReference>
<feature type="region of interest" description="Disordered" evidence="6">
    <location>
        <begin position="223"/>
        <end position="243"/>
    </location>
</feature>
<keyword evidence="5" id="KW-0963">Cytoplasm</keyword>
<comment type="function">
    <text evidence="5">Component of the cleavage factor Im (CFIm) complex that functions as an activator of the pre-mRNA 3'-end cleavage and polyadenylation processing required for the maturation of pre-mRNA into functional mRNAs. CFIm contributes to the recruitment of multiprotein complexes on specific sequences on the pre-mRNA 3'-end, so called cleavage and polyadenylation signals (pA signals). Most pre-mRNAs contain multiple pA signals, resulting in alternative cleavage and polyadenylation (APA) producing mRNAs with variable 3'-end formation. The CFIm complex acts as a key regulator of cleavage and polyadenylation site choice during APA through its binding to 5'-UGUA-3' elements localized in the 3'-untranslated region (UTR) for a huge number of pre-mRNAs.</text>
</comment>
<comment type="subcellular location">
    <subcellularLocation>
        <location evidence="5">Nucleus</location>
    </subcellularLocation>
    <subcellularLocation>
        <location evidence="5">Cytoplasm</location>
    </subcellularLocation>
</comment>
<dbReference type="CDD" id="cd18871">
    <property type="entry name" value="NUDIX_Cfim25_Nudt21"/>
    <property type="match status" value="1"/>
</dbReference>
<dbReference type="GO" id="GO:0003729">
    <property type="term" value="F:mRNA binding"/>
    <property type="evidence" value="ECO:0007669"/>
    <property type="project" value="UniProtKB-UniRule"/>
</dbReference>
<sequence length="243" mass="27804">MAQIEKRRNAWHRSQISLHELDNYTFGTKEAKPEKDSLVKRMGRMTEKYKEEGMRRTVECVLLLQNKQHPHVLLLQQGQGQNAVFRLPGGRLRPGEGELEGTRRKLSSKLAPLREQESQTHQAKWMVEEQLAVWWRPNFETLMYPYLPAHVTKPKECKRICMVRLSERQVFAVPKNFKLLAVPIFELYDNAARYGALIASLPHLISRYDFAFVASVPAPIAEATPTGQAKPKTQQGDNAAADT</sequence>
<evidence type="ECO:0000256" key="1">
    <source>
        <dbReference type="ARBA" id="ARBA00009710"/>
    </source>
</evidence>
<dbReference type="PANTHER" id="PTHR13047">
    <property type="entry name" value="PRE-MRNA CLEAVAGE FACTOR IM, 25KD SUBUNIT"/>
    <property type="match status" value="1"/>
</dbReference>
<feature type="compositionally biased region" description="Polar residues" evidence="6">
    <location>
        <begin position="225"/>
        <end position="237"/>
    </location>
</feature>
<organism evidence="7">
    <name type="scientific">Phaeocystis antarctica</name>
    <dbReference type="NCBI Taxonomy" id="33657"/>
    <lineage>
        <taxon>Eukaryota</taxon>
        <taxon>Haptista</taxon>
        <taxon>Haptophyta</taxon>
        <taxon>Prymnesiophyceae</taxon>
        <taxon>Phaeocystales</taxon>
        <taxon>Phaeocystaceae</taxon>
        <taxon>Phaeocystis</taxon>
    </lineage>
</organism>
<dbReference type="Gene3D" id="3.90.79.10">
    <property type="entry name" value="Nucleoside Triphosphate Pyrophosphohydrolase"/>
    <property type="match status" value="1"/>
</dbReference>
<proteinExistence type="inferred from homology"/>
<protein>
    <recommendedName>
        <fullName evidence="5">Cleavage and polyadenylation specificity factor subunit 5</fullName>
    </recommendedName>
</protein>
<keyword evidence="4 5" id="KW-0539">Nucleus</keyword>
<dbReference type="EMBL" id="HBEP01026935">
    <property type="protein sequence ID" value="CAD8499439.1"/>
    <property type="molecule type" value="Transcribed_RNA"/>
</dbReference>
<evidence type="ECO:0000256" key="6">
    <source>
        <dbReference type="SAM" id="MobiDB-lite"/>
    </source>
</evidence>
<accession>A0A7S0F0I2</accession>
<keyword evidence="3 5" id="KW-0694">RNA-binding</keyword>
<evidence type="ECO:0000313" key="7">
    <source>
        <dbReference type="EMBL" id="CAD8499439.1"/>
    </source>
</evidence>
<dbReference type="FunFam" id="3.90.79.10:FF:000005">
    <property type="entry name" value="Cleavage and polyadenylation specificity factor subunit 5"/>
    <property type="match status" value="1"/>
</dbReference>
<dbReference type="Pfam" id="PF13869">
    <property type="entry name" value="NUDIX_2"/>
    <property type="match status" value="1"/>
</dbReference>
<dbReference type="AlphaFoldDB" id="A0A7S0F0I2"/>
<reference evidence="7" key="1">
    <citation type="submission" date="2021-01" db="EMBL/GenBank/DDBJ databases">
        <authorList>
            <person name="Corre E."/>
            <person name="Pelletier E."/>
            <person name="Niang G."/>
            <person name="Scheremetjew M."/>
            <person name="Finn R."/>
            <person name="Kale V."/>
            <person name="Holt S."/>
            <person name="Cochrane G."/>
            <person name="Meng A."/>
            <person name="Brown T."/>
            <person name="Cohen L."/>
        </authorList>
    </citation>
    <scope>NUCLEOTIDE SEQUENCE</scope>
    <source>
        <strain evidence="7">CCMP1374</strain>
    </source>
</reference>
<keyword evidence="2 5" id="KW-0507">mRNA processing</keyword>
<comment type="subunit">
    <text evidence="5">Homodimer (via N- and C-terminus); binds RNA as homodimer. Component of the cleavage factor Im (CFIm) complex.</text>
</comment>
<evidence type="ECO:0000256" key="5">
    <source>
        <dbReference type="PIRNR" id="PIRNR017888"/>
    </source>
</evidence>